<accession>A0A4S4G250</accession>
<feature type="transmembrane region" description="Helical" evidence="1">
    <location>
        <begin position="20"/>
        <end position="43"/>
    </location>
</feature>
<keyword evidence="1" id="KW-1133">Transmembrane helix</keyword>
<keyword evidence="1" id="KW-0812">Transmembrane</keyword>
<protein>
    <submittedName>
        <fullName evidence="2">DUF4307 domain-containing protein</fullName>
    </submittedName>
</protein>
<dbReference type="OrthoDB" id="4793644at2"/>
<keyword evidence="1" id="KW-0472">Membrane</keyword>
<dbReference type="Pfam" id="PF14155">
    <property type="entry name" value="DUF4307"/>
    <property type="match status" value="1"/>
</dbReference>
<gene>
    <name evidence="2" type="ORF">E6C70_01320</name>
</gene>
<dbReference type="Proteomes" id="UP000307380">
    <property type="component" value="Unassembled WGS sequence"/>
</dbReference>
<sequence>MTATLDQRYGRTRRSRRRDVWIAVIMGVAFVVVFAAWVIWAGLDGAKPTVDAQDTKHSIIDAHTVSVSFEVTMAPGTTASCAVQALNESFSIVGWRVVDIPAASTYTRAFTEVLRTSSQSNTGLVKGCWPT</sequence>
<dbReference type="RefSeq" id="WP_136421495.1">
    <property type="nucleotide sequence ID" value="NZ_SSSN01000002.1"/>
</dbReference>
<evidence type="ECO:0000313" key="3">
    <source>
        <dbReference type="Proteomes" id="UP000307380"/>
    </source>
</evidence>
<reference evidence="2 3" key="1">
    <citation type="submission" date="2019-04" db="EMBL/GenBank/DDBJ databases">
        <authorList>
            <person name="Jiang L."/>
        </authorList>
    </citation>
    <scope>NUCLEOTIDE SEQUENCE [LARGE SCALE GENOMIC DNA]</scope>
    <source>
        <strain evidence="2 3">YIM 131861</strain>
    </source>
</reference>
<name>A0A4S4G250_9MICO</name>
<dbReference type="EMBL" id="SSSN01000002">
    <property type="protein sequence ID" value="THG36206.1"/>
    <property type="molecule type" value="Genomic_DNA"/>
</dbReference>
<organism evidence="2 3">
    <name type="scientific">Orlajensenia flava</name>
    <dbReference type="NCBI Taxonomy" id="2565934"/>
    <lineage>
        <taxon>Bacteria</taxon>
        <taxon>Bacillati</taxon>
        <taxon>Actinomycetota</taxon>
        <taxon>Actinomycetes</taxon>
        <taxon>Micrococcales</taxon>
        <taxon>Microbacteriaceae</taxon>
        <taxon>Orlajensenia</taxon>
    </lineage>
</organism>
<evidence type="ECO:0000313" key="2">
    <source>
        <dbReference type="EMBL" id="THG36206.1"/>
    </source>
</evidence>
<comment type="caution">
    <text evidence="2">The sequence shown here is derived from an EMBL/GenBank/DDBJ whole genome shotgun (WGS) entry which is preliminary data.</text>
</comment>
<keyword evidence="3" id="KW-1185">Reference proteome</keyword>
<evidence type="ECO:0000256" key="1">
    <source>
        <dbReference type="SAM" id="Phobius"/>
    </source>
</evidence>
<proteinExistence type="predicted"/>
<dbReference type="AlphaFoldDB" id="A0A4S4G250"/>
<dbReference type="InterPro" id="IPR025443">
    <property type="entry name" value="DUF4307"/>
</dbReference>